<evidence type="ECO:0000259" key="2">
    <source>
        <dbReference type="Pfam" id="PF00561"/>
    </source>
</evidence>
<protein>
    <submittedName>
        <fullName evidence="3">Alpha/beta hydrolase</fullName>
    </submittedName>
</protein>
<accession>A0A951PBX0</accession>
<dbReference type="InterPro" id="IPR000073">
    <property type="entry name" value="AB_hydrolase_1"/>
</dbReference>
<name>A0A951PBX0_9CYAN</name>
<gene>
    <name evidence="3" type="ORF">KME07_14920</name>
</gene>
<dbReference type="PANTHER" id="PTHR43329">
    <property type="entry name" value="EPOXIDE HYDROLASE"/>
    <property type="match status" value="1"/>
</dbReference>
<dbReference type="Gene3D" id="3.40.50.1820">
    <property type="entry name" value="alpha/beta hydrolase"/>
    <property type="match status" value="1"/>
</dbReference>
<reference evidence="3" key="2">
    <citation type="journal article" date="2022" name="Microbiol. Resour. Announc.">
        <title>Metagenome Sequencing to Explore Phylogenomics of Terrestrial Cyanobacteria.</title>
        <authorList>
            <person name="Ward R.D."/>
            <person name="Stajich J.E."/>
            <person name="Johansen J.R."/>
            <person name="Huntemann M."/>
            <person name="Clum A."/>
            <person name="Foster B."/>
            <person name="Foster B."/>
            <person name="Roux S."/>
            <person name="Palaniappan K."/>
            <person name="Varghese N."/>
            <person name="Mukherjee S."/>
            <person name="Reddy T.B.K."/>
            <person name="Daum C."/>
            <person name="Copeland A."/>
            <person name="Chen I.A."/>
            <person name="Ivanova N.N."/>
            <person name="Kyrpides N.C."/>
            <person name="Shapiro N."/>
            <person name="Eloe-Fadrosh E.A."/>
            <person name="Pietrasiak N."/>
        </authorList>
    </citation>
    <scope>NUCLEOTIDE SEQUENCE</scope>
    <source>
        <strain evidence="3">GSE-TBD4-15B</strain>
    </source>
</reference>
<keyword evidence="1 3" id="KW-0378">Hydrolase</keyword>
<evidence type="ECO:0000256" key="1">
    <source>
        <dbReference type="ARBA" id="ARBA00022801"/>
    </source>
</evidence>
<dbReference type="PRINTS" id="PR00111">
    <property type="entry name" value="ABHYDROLASE"/>
</dbReference>
<dbReference type="GO" id="GO:0016787">
    <property type="term" value="F:hydrolase activity"/>
    <property type="evidence" value="ECO:0007669"/>
    <property type="project" value="UniProtKB-KW"/>
</dbReference>
<dbReference type="InterPro" id="IPR029058">
    <property type="entry name" value="AB_hydrolase_fold"/>
</dbReference>
<evidence type="ECO:0000313" key="4">
    <source>
        <dbReference type="Proteomes" id="UP000707356"/>
    </source>
</evidence>
<organism evidence="3 4">
    <name type="scientific">Pegethrix bostrychoides GSE-TBD4-15B</name>
    <dbReference type="NCBI Taxonomy" id="2839662"/>
    <lineage>
        <taxon>Bacteria</taxon>
        <taxon>Bacillati</taxon>
        <taxon>Cyanobacteriota</taxon>
        <taxon>Cyanophyceae</taxon>
        <taxon>Oculatellales</taxon>
        <taxon>Oculatellaceae</taxon>
        <taxon>Pegethrix</taxon>
    </lineage>
</organism>
<reference evidence="3" key="1">
    <citation type="submission" date="2021-05" db="EMBL/GenBank/DDBJ databases">
        <authorList>
            <person name="Pietrasiak N."/>
            <person name="Ward R."/>
            <person name="Stajich J.E."/>
            <person name="Kurbessoian T."/>
        </authorList>
    </citation>
    <scope>NUCLEOTIDE SEQUENCE</scope>
    <source>
        <strain evidence="3">GSE-TBD4-15B</strain>
    </source>
</reference>
<feature type="domain" description="AB hydrolase-1" evidence="2">
    <location>
        <begin position="31"/>
        <end position="271"/>
    </location>
</feature>
<sequence>MTSVTQAWRHDSMITNGLRLHYVTQGEGSLMLMLHGFPEFWYSWKHQIPEFAQDHKVVAVDLRGYNESDKPAELEAYRMRELLQDVRGMILGLGYERCTLVGHDWGGAIAWTFADSYPELVERLIVLNFPHPAKFLAGLKTPQQQLRSWYILFFQLPWLPEFVLQANNYQLIGELFNSMASNEIAFPPADIEAYKQAAAKPGALTAMLNYYRANIMQPAWNRDWRILPMPVLIIWGEADQALGKELTYGTELYATNLTVRYLPEASHWVQQEQPQRVNHYMREFLQSATAS</sequence>
<dbReference type="AlphaFoldDB" id="A0A951PBX0"/>
<dbReference type="Proteomes" id="UP000707356">
    <property type="component" value="Unassembled WGS sequence"/>
</dbReference>
<dbReference type="PRINTS" id="PR00412">
    <property type="entry name" value="EPOXHYDRLASE"/>
</dbReference>
<proteinExistence type="predicted"/>
<comment type="caution">
    <text evidence="3">The sequence shown here is derived from an EMBL/GenBank/DDBJ whole genome shotgun (WGS) entry which is preliminary data.</text>
</comment>
<evidence type="ECO:0000313" key="3">
    <source>
        <dbReference type="EMBL" id="MBW4466714.1"/>
    </source>
</evidence>
<dbReference type="SUPFAM" id="SSF53474">
    <property type="entry name" value="alpha/beta-Hydrolases"/>
    <property type="match status" value="1"/>
</dbReference>
<dbReference type="Pfam" id="PF00561">
    <property type="entry name" value="Abhydrolase_1"/>
    <property type="match status" value="1"/>
</dbReference>
<dbReference type="EMBL" id="JAHHHV010000070">
    <property type="protein sequence ID" value="MBW4466714.1"/>
    <property type="molecule type" value="Genomic_DNA"/>
</dbReference>
<dbReference type="InterPro" id="IPR000639">
    <property type="entry name" value="Epox_hydrolase-like"/>
</dbReference>